<evidence type="ECO:0000313" key="2">
    <source>
        <dbReference type="EMBL" id="ESZ95889.1"/>
    </source>
</evidence>
<keyword evidence="1" id="KW-0812">Transmembrane</keyword>
<dbReference type="EMBL" id="AYSA01000161">
    <property type="protein sequence ID" value="ESZ95889.1"/>
    <property type="molecule type" value="Genomic_DNA"/>
</dbReference>
<proteinExistence type="predicted"/>
<accession>W9CMM7</accession>
<dbReference type="Proteomes" id="UP000019487">
    <property type="component" value="Unassembled WGS sequence"/>
</dbReference>
<evidence type="ECO:0000256" key="1">
    <source>
        <dbReference type="SAM" id="Phobius"/>
    </source>
</evidence>
<reference evidence="2 3" key="1">
    <citation type="journal article" date="2014" name="Genome Announc.">
        <title>Draft genome sequence of Sclerotinia borealis, a psychrophilic plant pathogenic fungus.</title>
        <authorList>
            <person name="Mardanov A.V."/>
            <person name="Beletsky A.V."/>
            <person name="Kadnikov V.V."/>
            <person name="Ignatov A.N."/>
            <person name="Ravin N.V."/>
        </authorList>
    </citation>
    <scope>NUCLEOTIDE SEQUENCE [LARGE SCALE GENOMIC DNA]</scope>
    <source>
        <strain evidence="3">F-4157</strain>
    </source>
</reference>
<name>W9CMM7_SCLBF</name>
<sequence length="91" mass="9945">MLFSTLKPTPSHLQKLAQIPCRFASTSTVTKSPAAHRAVYFGSDVYWGKAWKNVAGTGLLYVPVVAAVMFWPAPIAPLMNLSKGIRKEKVV</sequence>
<keyword evidence="1" id="KW-1133">Transmembrane helix</keyword>
<keyword evidence="3" id="KW-1185">Reference proteome</keyword>
<feature type="transmembrane region" description="Helical" evidence="1">
    <location>
        <begin position="59"/>
        <end position="79"/>
    </location>
</feature>
<evidence type="ECO:0000313" key="3">
    <source>
        <dbReference type="Proteomes" id="UP000019487"/>
    </source>
</evidence>
<dbReference type="AlphaFoldDB" id="W9CMM7"/>
<keyword evidence="1" id="KW-0472">Membrane</keyword>
<comment type="caution">
    <text evidence="2">The sequence shown here is derived from an EMBL/GenBank/DDBJ whole genome shotgun (WGS) entry which is preliminary data.</text>
</comment>
<protein>
    <submittedName>
        <fullName evidence="2">Uncharacterized protein</fullName>
    </submittedName>
</protein>
<gene>
    <name evidence="2" type="ORF">SBOR_3702</name>
</gene>
<organism evidence="2 3">
    <name type="scientific">Sclerotinia borealis (strain F-4128)</name>
    <dbReference type="NCBI Taxonomy" id="1432307"/>
    <lineage>
        <taxon>Eukaryota</taxon>
        <taxon>Fungi</taxon>
        <taxon>Dikarya</taxon>
        <taxon>Ascomycota</taxon>
        <taxon>Pezizomycotina</taxon>
        <taxon>Leotiomycetes</taxon>
        <taxon>Helotiales</taxon>
        <taxon>Sclerotiniaceae</taxon>
        <taxon>Sclerotinia</taxon>
    </lineage>
</organism>
<dbReference type="HOGENOM" id="CLU_2426763_0_0_1"/>
<dbReference type="OrthoDB" id="3453538at2759"/>